<feature type="region of interest" description="Disordered" evidence="2">
    <location>
        <begin position="141"/>
        <end position="169"/>
    </location>
</feature>
<dbReference type="InterPro" id="IPR025381">
    <property type="entry name" value="DUF4296"/>
</dbReference>
<dbReference type="AlphaFoldDB" id="A0A5S5CET1"/>
<dbReference type="EMBL" id="VNHU01000001">
    <property type="protein sequence ID" value="TYP77168.1"/>
    <property type="molecule type" value="Genomic_DNA"/>
</dbReference>
<feature type="coiled-coil region" evidence="1">
    <location>
        <begin position="101"/>
        <end position="138"/>
    </location>
</feature>
<organism evidence="4 5">
    <name type="scientific">Aquimarina intermedia</name>
    <dbReference type="NCBI Taxonomy" id="350814"/>
    <lineage>
        <taxon>Bacteria</taxon>
        <taxon>Pseudomonadati</taxon>
        <taxon>Bacteroidota</taxon>
        <taxon>Flavobacteriia</taxon>
        <taxon>Flavobacteriales</taxon>
        <taxon>Flavobacteriaceae</taxon>
        <taxon>Aquimarina</taxon>
    </lineage>
</organism>
<accession>A0A5S5CET1</accession>
<evidence type="ECO:0000256" key="2">
    <source>
        <dbReference type="SAM" id="MobiDB-lite"/>
    </source>
</evidence>
<name>A0A5S5CET1_9FLAO</name>
<dbReference type="Pfam" id="PF14129">
    <property type="entry name" value="DUF4296"/>
    <property type="match status" value="1"/>
</dbReference>
<feature type="compositionally biased region" description="Basic and acidic residues" evidence="2">
    <location>
        <begin position="141"/>
        <end position="157"/>
    </location>
</feature>
<evidence type="ECO:0000313" key="4">
    <source>
        <dbReference type="EMBL" id="TYP77168.1"/>
    </source>
</evidence>
<gene>
    <name evidence="4" type="ORF">BD809_101318</name>
</gene>
<keyword evidence="1" id="KW-0175">Coiled coil</keyword>
<reference evidence="4 5" key="1">
    <citation type="submission" date="2019-07" db="EMBL/GenBank/DDBJ databases">
        <title>Genomic Encyclopedia of Archaeal and Bacterial Type Strains, Phase II (KMG-II): from individual species to whole genera.</title>
        <authorList>
            <person name="Goeker M."/>
        </authorList>
    </citation>
    <scope>NUCLEOTIDE SEQUENCE [LARGE SCALE GENOMIC DNA]</scope>
    <source>
        <strain evidence="4 5">DSM 17527</strain>
    </source>
</reference>
<dbReference type="Proteomes" id="UP000324376">
    <property type="component" value="Unassembled WGS sequence"/>
</dbReference>
<dbReference type="RefSeq" id="WP_148781188.1">
    <property type="nucleotide sequence ID" value="NZ_VNHU01000001.1"/>
</dbReference>
<comment type="caution">
    <text evidence="4">The sequence shown here is derived from an EMBL/GenBank/DDBJ whole genome shotgun (WGS) entry which is preliminary data.</text>
</comment>
<keyword evidence="5" id="KW-1185">Reference proteome</keyword>
<sequence>MGTTGILNKLLATLFILMIIGCDSVEKVEKPEVLLEEDQMVEILTDIAFIKAAKSSHRNILNENNVDPEALIFNKYSIDSAVFAQNNAWYLSKIKVYKDIFTRVKANIDSAKSNYEILKKKEDSIQKITDSIQEIKQRDSLDNRNDKLRGSELDRIQKREKRTTSLKKL</sequence>
<evidence type="ECO:0000259" key="3">
    <source>
        <dbReference type="Pfam" id="PF14129"/>
    </source>
</evidence>
<dbReference type="OrthoDB" id="1525222at2"/>
<proteinExistence type="predicted"/>
<feature type="domain" description="DUF4296" evidence="3">
    <location>
        <begin position="31"/>
        <end position="112"/>
    </location>
</feature>
<protein>
    <submittedName>
        <fullName evidence="4">Uncharacterized protein DUF4296</fullName>
    </submittedName>
</protein>
<evidence type="ECO:0000313" key="5">
    <source>
        <dbReference type="Proteomes" id="UP000324376"/>
    </source>
</evidence>
<feature type="compositionally biased region" description="Basic residues" evidence="2">
    <location>
        <begin position="158"/>
        <end position="169"/>
    </location>
</feature>
<evidence type="ECO:0000256" key="1">
    <source>
        <dbReference type="SAM" id="Coils"/>
    </source>
</evidence>